<dbReference type="EMBL" id="JANF02000004">
    <property type="protein sequence ID" value="KER38122.1"/>
    <property type="molecule type" value="Genomic_DNA"/>
</dbReference>
<organism evidence="1 2">
    <name type="scientific">Sphingobium indicum F2</name>
    <dbReference type="NCBI Taxonomy" id="1450518"/>
    <lineage>
        <taxon>Bacteria</taxon>
        <taxon>Pseudomonadati</taxon>
        <taxon>Pseudomonadota</taxon>
        <taxon>Alphaproteobacteria</taxon>
        <taxon>Sphingomonadales</taxon>
        <taxon>Sphingomonadaceae</taxon>
        <taxon>Sphingobium</taxon>
    </lineage>
</organism>
<comment type="caution">
    <text evidence="1">The sequence shown here is derived from an EMBL/GenBank/DDBJ whole genome shotgun (WGS) entry which is preliminary data.</text>
</comment>
<gene>
    <name evidence="1" type="ORF">AL00_01980</name>
</gene>
<dbReference type="AlphaFoldDB" id="A0A8E1C498"/>
<proteinExistence type="predicted"/>
<protein>
    <submittedName>
        <fullName evidence="1">Uncharacterized protein</fullName>
    </submittedName>
</protein>
<name>A0A8E1C498_9SPHN</name>
<sequence length="62" mass="6670">MAKRSAGVLFFKRDGNALEVLLVLAGGPFWKNKGAAAFMLPSQRPLLDWLVDRLATAKALGA</sequence>
<reference evidence="1 2" key="1">
    <citation type="submission" date="2014-05" db="EMBL/GenBank/DDBJ databases">
        <title>Genome Announcement of Sphingobium lucknowense F2.</title>
        <authorList>
            <person name="Lal R."/>
            <person name="Negi V."/>
            <person name="Lata P."/>
            <person name="Sangwan N."/>
            <person name="Gupta S.K."/>
            <person name="Rao D.L.N."/>
            <person name="Das S."/>
        </authorList>
    </citation>
    <scope>NUCLEOTIDE SEQUENCE [LARGE SCALE GENOMIC DNA]</scope>
    <source>
        <strain evidence="1 2">F2</strain>
    </source>
</reference>
<evidence type="ECO:0000313" key="1">
    <source>
        <dbReference type="EMBL" id="KER38122.1"/>
    </source>
</evidence>
<accession>A0A8E1C498</accession>
<dbReference type="RefSeq" id="WP_020820363.1">
    <property type="nucleotide sequence ID" value="NZ_JANF02000004.1"/>
</dbReference>
<evidence type="ECO:0000313" key="2">
    <source>
        <dbReference type="Proteomes" id="UP000028135"/>
    </source>
</evidence>
<dbReference type="Proteomes" id="UP000028135">
    <property type="component" value="Unassembled WGS sequence"/>
</dbReference>